<dbReference type="EC" id="6.3.4.19" evidence="7"/>
<feature type="domain" description="tRNA(Ile)-lysidine synthase substrate-binding" evidence="9">
    <location>
        <begin position="253"/>
        <end position="321"/>
    </location>
</feature>
<keyword evidence="2 7" id="KW-0436">Ligase</keyword>
<evidence type="ECO:0000256" key="2">
    <source>
        <dbReference type="ARBA" id="ARBA00022598"/>
    </source>
</evidence>
<keyword evidence="1 7" id="KW-0963">Cytoplasm</keyword>
<sequence length="326" mass="36292">MHAALVRSLAALPPRAAVAVALSGGIDSVALALVARQVCNETEHPLYFFHVHHGLYAQADAWAAHLQVFANDLDTPLFLRRVAVEQDSGLGIEAAARNARYLALTDLAATQDVKAILLAHHRQDQAETVLLRLLRGAGVLGLGAMHADVLRGALRLVRPWLEIDRDALVAQTRAYTERSGWEPITDPSNLDAQFARGALRAELIPVLEARWPAWRQTLTRHAKQAQETSQILDEVAATDWQALEPDLEGSSFSLQRWRNLSEPRQALVLRYWLNQQCVAMPGERRLAELMRQLRQLHALGHDRGLLWQHGVHRVQCLRGRVSLSSG</sequence>
<dbReference type="Gene3D" id="1.20.59.20">
    <property type="match status" value="1"/>
</dbReference>
<dbReference type="Pfam" id="PF09179">
    <property type="entry name" value="TilS"/>
    <property type="match status" value="1"/>
</dbReference>
<comment type="domain">
    <text evidence="7">The N-terminal region contains the highly conserved SGGXDS motif, predicted to be a P-loop motif involved in ATP binding.</text>
</comment>
<proteinExistence type="inferred from homology"/>
<dbReference type="GO" id="GO:0005737">
    <property type="term" value="C:cytoplasm"/>
    <property type="evidence" value="ECO:0007669"/>
    <property type="project" value="UniProtKB-SubCell"/>
</dbReference>
<dbReference type="GO" id="GO:0032267">
    <property type="term" value="F:tRNA(Ile)-lysidine synthase activity"/>
    <property type="evidence" value="ECO:0007669"/>
    <property type="project" value="UniProtKB-EC"/>
</dbReference>
<comment type="caution">
    <text evidence="10">The sequence shown here is derived from an EMBL/GenBank/DDBJ whole genome shotgun (WGS) entry which is preliminary data.</text>
</comment>
<evidence type="ECO:0000259" key="9">
    <source>
        <dbReference type="Pfam" id="PF09179"/>
    </source>
</evidence>
<dbReference type="PANTHER" id="PTHR43033">
    <property type="entry name" value="TRNA(ILE)-LYSIDINE SYNTHASE-RELATED"/>
    <property type="match status" value="1"/>
</dbReference>
<feature type="binding site" evidence="7">
    <location>
        <begin position="23"/>
        <end position="28"/>
    </location>
    <ligand>
        <name>ATP</name>
        <dbReference type="ChEBI" id="CHEBI:30616"/>
    </ligand>
</feature>
<keyword evidence="4 7" id="KW-0547">Nucleotide-binding</keyword>
<comment type="function">
    <text evidence="7">Ligates lysine onto the cytidine present at position 34 of the AUA codon-specific tRNA(Ile) that contains the anticodon CAU, in an ATP-dependent manner. Cytidine is converted to lysidine, thus changing the amino acid specificity of the tRNA from methionine to isoleucine.</text>
</comment>
<dbReference type="InterPro" id="IPR015262">
    <property type="entry name" value="tRNA_Ile_lys_synt_subst-bd"/>
</dbReference>
<keyword evidence="11" id="KW-1185">Reference proteome</keyword>
<evidence type="ECO:0000256" key="4">
    <source>
        <dbReference type="ARBA" id="ARBA00022741"/>
    </source>
</evidence>
<dbReference type="NCBIfam" id="TIGR02432">
    <property type="entry name" value="lysidine_TilS_N"/>
    <property type="match status" value="1"/>
</dbReference>
<evidence type="ECO:0000256" key="6">
    <source>
        <dbReference type="ARBA" id="ARBA00048539"/>
    </source>
</evidence>
<dbReference type="InterPro" id="IPR014729">
    <property type="entry name" value="Rossmann-like_a/b/a_fold"/>
</dbReference>
<dbReference type="SUPFAM" id="SSF52402">
    <property type="entry name" value="Adenine nucleotide alpha hydrolases-like"/>
    <property type="match status" value="1"/>
</dbReference>
<evidence type="ECO:0000256" key="5">
    <source>
        <dbReference type="ARBA" id="ARBA00022840"/>
    </source>
</evidence>
<reference evidence="10" key="1">
    <citation type="submission" date="2021-07" db="EMBL/GenBank/DDBJ databases">
        <title>New genus and species of the family Alcaligenaceae.</title>
        <authorList>
            <person name="Hahn M.W."/>
        </authorList>
    </citation>
    <scope>NUCLEOTIDE SEQUENCE</scope>
    <source>
        <strain evidence="10">LF4-65</strain>
    </source>
</reference>
<name>A0A953T805_9BURK</name>
<evidence type="ECO:0000256" key="7">
    <source>
        <dbReference type="HAMAP-Rule" id="MF_01161"/>
    </source>
</evidence>
<keyword evidence="3 7" id="KW-0819">tRNA processing</keyword>
<dbReference type="GO" id="GO:0005524">
    <property type="term" value="F:ATP binding"/>
    <property type="evidence" value="ECO:0007669"/>
    <property type="project" value="UniProtKB-UniRule"/>
</dbReference>
<evidence type="ECO:0000256" key="1">
    <source>
        <dbReference type="ARBA" id="ARBA00022490"/>
    </source>
</evidence>
<dbReference type="Proteomes" id="UP000739565">
    <property type="component" value="Unassembled WGS sequence"/>
</dbReference>
<feature type="domain" description="tRNA(Ile)-lysidine/2-thiocytidine synthase N-terminal" evidence="8">
    <location>
        <begin position="18"/>
        <end position="201"/>
    </location>
</feature>
<comment type="subcellular location">
    <subcellularLocation>
        <location evidence="7">Cytoplasm</location>
    </subcellularLocation>
</comment>
<evidence type="ECO:0000259" key="8">
    <source>
        <dbReference type="Pfam" id="PF01171"/>
    </source>
</evidence>
<evidence type="ECO:0000256" key="3">
    <source>
        <dbReference type="ARBA" id="ARBA00022694"/>
    </source>
</evidence>
<dbReference type="HAMAP" id="MF_01161">
    <property type="entry name" value="tRNA_Ile_lys_synt"/>
    <property type="match status" value="1"/>
</dbReference>
<dbReference type="EMBL" id="JAHXRI010000010">
    <property type="protein sequence ID" value="MBZ1351244.1"/>
    <property type="molecule type" value="Genomic_DNA"/>
</dbReference>
<dbReference type="CDD" id="cd01992">
    <property type="entry name" value="TilS_N"/>
    <property type="match status" value="1"/>
</dbReference>
<dbReference type="InterPro" id="IPR011063">
    <property type="entry name" value="TilS/TtcA_N"/>
</dbReference>
<comment type="similarity">
    <text evidence="7">Belongs to the tRNA(Ile)-lysidine synthase family.</text>
</comment>
<dbReference type="Pfam" id="PF01171">
    <property type="entry name" value="ATP_bind_3"/>
    <property type="match status" value="1"/>
</dbReference>
<dbReference type="Gene3D" id="3.40.50.620">
    <property type="entry name" value="HUPs"/>
    <property type="match status" value="1"/>
</dbReference>
<dbReference type="GO" id="GO:0006400">
    <property type="term" value="P:tRNA modification"/>
    <property type="evidence" value="ECO:0007669"/>
    <property type="project" value="UniProtKB-UniRule"/>
</dbReference>
<evidence type="ECO:0000313" key="10">
    <source>
        <dbReference type="EMBL" id="MBZ1351244.1"/>
    </source>
</evidence>
<organism evidence="10 11">
    <name type="scientific">Zwartia hollandica</name>
    <dbReference type="NCBI Taxonomy" id="324606"/>
    <lineage>
        <taxon>Bacteria</taxon>
        <taxon>Pseudomonadati</taxon>
        <taxon>Pseudomonadota</taxon>
        <taxon>Betaproteobacteria</taxon>
        <taxon>Burkholderiales</taxon>
        <taxon>Alcaligenaceae</taxon>
        <taxon>Zwartia</taxon>
    </lineage>
</organism>
<dbReference type="PANTHER" id="PTHR43033:SF1">
    <property type="entry name" value="TRNA(ILE)-LYSIDINE SYNTHASE-RELATED"/>
    <property type="match status" value="1"/>
</dbReference>
<dbReference type="InterPro" id="IPR012795">
    <property type="entry name" value="tRNA_Ile_lys_synt_N"/>
</dbReference>
<dbReference type="AlphaFoldDB" id="A0A953T805"/>
<gene>
    <name evidence="7 10" type="primary">tilS</name>
    <name evidence="10" type="ORF">KZZ10_11365</name>
</gene>
<evidence type="ECO:0000313" key="11">
    <source>
        <dbReference type="Proteomes" id="UP000739565"/>
    </source>
</evidence>
<comment type="catalytic activity">
    <reaction evidence="6 7">
        <text>cytidine(34) in tRNA(Ile2) + L-lysine + ATP = lysidine(34) in tRNA(Ile2) + AMP + diphosphate + H(+)</text>
        <dbReference type="Rhea" id="RHEA:43744"/>
        <dbReference type="Rhea" id="RHEA-COMP:10625"/>
        <dbReference type="Rhea" id="RHEA-COMP:10670"/>
        <dbReference type="ChEBI" id="CHEBI:15378"/>
        <dbReference type="ChEBI" id="CHEBI:30616"/>
        <dbReference type="ChEBI" id="CHEBI:32551"/>
        <dbReference type="ChEBI" id="CHEBI:33019"/>
        <dbReference type="ChEBI" id="CHEBI:82748"/>
        <dbReference type="ChEBI" id="CHEBI:83665"/>
        <dbReference type="ChEBI" id="CHEBI:456215"/>
        <dbReference type="EC" id="6.3.4.19"/>
    </reaction>
</comment>
<accession>A0A953T805</accession>
<protein>
    <recommendedName>
        <fullName evidence="7">tRNA(Ile)-lysidine synthase</fullName>
        <ecNumber evidence="7">6.3.4.19</ecNumber>
    </recommendedName>
    <alternativeName>
        <fullName evidence="7">tRNA(Ile)-2-lysyl-cytidine synthase</fullName>
    </alternativeName>
    <alternativeName>
        <fullName evidence="7">tRNA(Ile)-lysidine synthetase</fullName>
    </alternativeName>
</protein>
<keyword evidence="5 7" id="KW-0067">ATP-binding</keyword>
<dbReference type="SUPFAM" id="SSF82829">
    <property type="entry name" value="MesJ substrate recognition domain-like"/>
    <property type="match status" value="1"/>
</dbReference>
<dbReference type="InterPro" id="IPR012094">
    <property type="entry name" value="tRNA_Ile_lys_synt"/>
</dbReference>